<name>A0AAI8V4N6_9PEZI</name>
<protein>
    <submittedName>
        <fullName evidence="2">Uu.00g037260.m01.CDS01</fullName>
    </submittedName>
</protein>
<feature type="chain" id="PRO_5042573286" evidence="1">
    <location>
        <begin position="24"/>
        <end position="132"/>
    </location>
</feature>
<evidence type="ECO:0000256" key="1">
    <source>
        <dbReference type="SAM" id="SignalP"/>
    </source>
</evidence>
<dbReference type="Proteomes" id="UP001295740">
    <property type="component" value="Unassembled WGS sequence"/>
</dbReference>
<sequence>MQIFRSSLLRLGLIGTLVAQVFALDIDFLKDDGSFIETTSIRPGFVVTKLHVPHGTTKIRVRNMAAGTYVAQTLALWSQEEEAKTYCDKQINGAESNHDEAFDDMEATVIPSEEGNVVSFHEANKYAVVVIR</sequence>
<dbReference type="AlphaFoldDB" id="A0AAI8V4N6"/>
<evidence type="ECO:0000313" key="3">
    <source>
        <dbReference type="Proteomes" id="UP001295740"/>
    </source>
</evidence>
<evidence type="ECO:0000313" key="2">
    <source>
        <dbReference type="EMBL" id="CAJ2500873.1"/>
    </source>
</evidence>
<keyword evidence="1" id="KW-0732">Signal</keyword>
<accession>A0AAI8V4N6</accession>
<organism evidence="2 3">
    <name type="scientific">Anthostomella pinea</name>
    <dbReference type="NCBI Taxonomy" id="933095"/>
    <lineage>
        <taxon>Eukaryota</taxon>
        <taxon>Fungi</taxon>
        <taxon>Dikarya</taxon>
        <taxon>Ascomycota</taxon>
        <taxon>Pezizomycotina</taxon>
        <taxon>Sordariomycetes</taxon>
        <taxon>Xylariomycetidae</taxon>
        <taxon>Xylariales</taxon>
        <taxon>Xylariaceae</taxon>
        <taxon>Anthostomella</taxon>
    </lineage>
</organism>
<proteinExistence type="predicted"/>
<feature type="signal peptide" evidence="1">
    <location>
        <begin position="1"/>
        <end position="23"/>
    </location>
</feature>
<dbReference type="EMBL" id="CAUWAG010000003">
    <property type="protein sequence ID" value="CAJ2500873.1"/>
    <property type="molecule type" value="Genomic_DNA"/>
</dbReference>
<keyword evidence="3" id="KW-1185">Reference proteome</keyword>
<reference evidence="2" key="1">
    <citation type="submission" date="2023-10" db="EMBL/GenBank/DDBJ databases">
        <authorList>
            <person name="Hackl T."/>
        </authorList>
    </citation>
    <scope>NUCLEOTIDE SEQUENCE</scope>
</reference>
<comment type="caution">
    <text evidence="2">The sequence shown here is derived from an EMBL/GenBank/DDBJ whole genome shotgun (WGS) entry which is preliminary data.</text>
</comment>
<gene>
    <name evidence="2" type="ORF">KHLLAP_LOCUS1341</name>
</gene>